<keyword evidence="3" id="KW-1185">Reference proteome</keyword>
<evidence type="ECO:0000259" key="1">
    <source>
        <dbReference type="Pfam" id="PF10108"/>
    </source>
</evidence>
<accession>A0ABS6XND2</accession>
<dbReference type="Pfam" id="PF10108">
    <property type="entry name" value="DNA_pol_B_exo2"/>
    <property type="match status" value="1"/>
</dbReference>
<evidence type="ECO:0000313" key="3">
    <source>
        <dbReference type="Proteomes" id="UP001197214"/>
    </source>
</evidence>
<organism evidence="2 3">
    <name type="scientific">Stakelama flava</name>
    <dbReference type="NCBI Taxonomy" id="2860338"/>
    <lineage>
        <taxon>Bacteria</taxon>
        <taxon>Pseudomonadati</taxon>
        <taxon>Pseudomonadota</taxon>
        <taxon>Alphaproteobacteria</taxon>
        <taxon>Sphingomonadales</taxon>
        <taxon>Sphingomonadaceae</taxon>
        <taxon>Stakelama</taxon>
    </lineage>
</organism>
<dbReference type="Proteomes" id="UP001197214">
    <property type="component" value="Unassembled WGS sequence"/>
</dbReference>
<dbReference type="RefSeq" id="WP_219238492.1">
    <property type="nucleotide sequence ID" value="NZ_JAHWZX010000009.1"/>
</dbReference>
<gene>
    <name evidence="2" type="ORF">KY084_10925</name>
</gene>
<dbReference type="InterPro" id="IPR019288">
    <property type="entry name" value="3'-5'_exonuclease_PolB-like"/>
</dbReference>
<protein>
    <recommendedName>
        <fullName evidence="1">Predicted 3'-5' exonuclease PolB-like domain-containing protein</fullName>
    </recommendedName>
</protein>
<dbReference type="EMBL" id="JAHWZX010000009">
    <property type="protein sequence ID" value="MBW4331384.1"/>
    <property type="molecule type" value="Genomic_DNA"/>
</dbReference>
<evidence type="ECO:0000313" key="2">
    <source>
        <dbReference type="EMBL" id="MBW4331384.1"/>
    </source>
</evidence>
<feature type="domain" description="Predicted 3'-5' exonuclease PolB-like" evidence="1">
    <location>
        <begin position="70"/>
        <end position="230"/>
    </location>
</feature>
<proteinExistence type="predicted"/>
<reference evidence="2 3" key="1">
    <citation type="submission" date="2021-07" db="EMBL/GenBank/DDBJ databases">
        <title>Stakelama flava sp. nov., a novel endophytic bacterium isolated from branch of Kandelia candel.</title>
        <authorList>
            <person name="Tuo L."/>
        </authorList>
    </citation>
    <scope>NUCLEOTIDE SEQUENCE [LARGE SCALE GENOMIC DNA]</scope>
    <source>
        <strain evidence="2 3">CBK3Z-3</strain>
    </source>
</reference>
<comment type="caution">
    <text evidence="2">The sequence shown here is derived from an EMBL/GenBank/DDBJ whole genome shotgun (WGS) entry which is preliminary data.</text>
</comment>
<name>A0ABS6XND2_9SPHN</name>
<sequence>MNIEKITPREPRCWVVLDLESAVLDDASHKRYQAMERWVPSDDRPVRRGYRRSEDPLTTPRWPFQTITTAAVMVLVESVAGNIEVNRFDTFSAPDNNEREVIEKVLKVFDKAPSNAELVTWAGMMHDCPLLTAAMLRHGLTYPAGWRWLAFGAGDPVRHLDLARVLTGNFKMKPVHMAEILAACDIPAKITVPAFAVAGLIEAGRWDEVKEACECDVISTVLLLAHWRRLHDPRAEIDVVRDRILRSVEALREGRGYTEALRAYREAKFKALLQEAARDAERLAPWLDREAA</sequence>